<evidence type="ECO:0008006" key="5">
    <source>
        <dbReference type="Google" id="ProtNLM"/>
    </source>
</evidence>
<gene>
    <name evidence="2" type="ORF">FLL45_17365</name>
    <name evidence="3" type="ORF">FLL45_17645</name>
</gene>
<organism evidence="3 4">
    <name type="scientific">Aliikangiella marina</name>
    <dbReference type="NCBI Taxonomy" id="1712262"/>
    <lineage>
        <taxon>Bacteria</taxon>
        <taxon>Pseudomonadati</taxon>
        <taxon>Pseudomonadota</taxon>
        <taxon>Gammaproteobacteria</taxon>
        <taxon>Oceanospirillales</taxon>
        <taxon>Pleioneaceae</taxon>
        <taxon>Aliikangiella</taxon>
    </lineage>
</organism>
<protein>
    <recommendedName>
        <fullName evidence="5">MSHA biogenesis protein MshK</fullName>
    </recommendedName>
</protein>
<accession>A0A545T491</accession>
<dbReference type="EMBL" id="VIKR01000005">
    <property type="protein sequence ID" value="TQV71994.1"/>
    <property type="molecule type" value="Genomic_DNA"/>
</dbReference>
<sequence>MAKILIGIILISLASSVGAFVDPTRPLIRAPKPAPIETVKVEQKQPLTAIFTKGKNRFAVIEDKIYRTGDTYRNSQIIRITNDKVILRTAEGTRRLTLIQKIKK</sequence>
<dbReference type="Proteomes" id="UP000317839">
    <property type="component" value="Unassembled WGS sequence"/>
</dbReference>
<dbReference type="OrthoDB" id="6400929at2"/>
<dbReference type="RefSeq" id="WP_142943374.1">
    <property type="nucleotide sequence ID" value="NZ_VIKR01000005.1"/>
</dbReference>
<evidence type="ECO:0000256" key="1">
    <source>
        <dbReference type="SAM" id="SignalP"/>
    </source>
</evidence>
<dbReference type="AlphaFoldDB" id="A0A545T491"/>
<keyword evidence="1" id="KW-0732">Signal</keyword>
<feature type="chain" id="PRO_5036135831" description="MSHA biogenesis protein MshK" evidence="1">
    <location>
        <begin position="20"/>
        <end position="104"/>
    </location>
</feature>
<dbReference type="EMBL" id="VIKR01000005">
    <property type="protein sequence ID" value="TQV72047.1"/>
    <property type="molecule type" value="Genomic_DNA"/>
</dbReference>
<evidence type="ECO:0000313" key="3">
    <source>
        <dbReference type="EMBL" id="TQV72047.1"/>
    </source>
</evidence>
<evidence type="ECO:0000313" key="2">
    <source>
        <dbReference type="EMBL" id="TQV71994.1"/>
    </source>
</evidence>
<proteinExistence type="predicted"/>
<name>A0A545T491_9GAMM</name>
<keyword evidence="4" id="KW-1185">Reference proteome</keyword>
<reference evidence="3 4" key="1">
    <citation type="submission" date="2019-06" db="EMBL/GenBank/DDBJ databases">
        <title>Draft genome of Aliikangiella marina GYP-15.</title>
        <authorList>
            <person name="Wang G."/>
        </authorList>
    </citation>
    <scope>NUCLEOTIDE SEQUENCE [LARGE SCALE GENOMIC DNA]</scope>
    <source>
        <strain evidence="3 4">GYP-15</strain>
    </source>
</reference>
<feature type="signal peptide" evidence="1">
    <location>
        <begin position="1"/>
        <end position="19"/>
    </location>
</feature>
<comment type="caution">
    <text evidence="3">The sequence shown here is derived from an EMBL/GenBank/DDBJ whole genome shotgun (WGS) entry which is preliminary data.</text>
</comment>
<evidence type="ECO:0000313" key="4">
    <source>
        <dbReference type="Proteomes" id="UP000317839"/>
    </source>
</evidence>